<dbReference type="InterPro" id="IPR036388">
    <property type="entry name" value="WH-like_DNA-bd_sf"/>
</dbReference>
<evidence type="ECO:0000256" key="5">
    <source>
        <dbReference type="RuleBase" id="RU003796"/>
    </source>
</evidence>
<organism evidence="7 8">
    <name type="scientific">Trichomonas vaginalis (strain ATCC PRA-98 / G3)</name>
    <dbReference type="NCBI Taxonomy" id="412133"/>
    <lineage>
        <taxon>Eukaryota</taxon>
        <taxon>Metamonada</taxon>
        <taxon>Parabasalia</taxon>
        <taxon>Trichomonadida</taxon>
        <taxon>Trichomonadidae</taxon>
        <taxon>Trichomonas</taxon>
    </lineage>
</organism>
<dbReference type="OrthoDB" id="5318at2759"/>
<dbReference type="GO" id="GO:0000978">
    <property type="term" value="F:RNA polymerase II cis-regulatory region sequence-specific DNA binding"/>
    <property type="evidence" value="ECO:0000318"/>
    <property type="project" value="GO_Central"/>
</dbReference>
<dbReference type="AlphaFoldDB" id="A2DKZ2"/>
<dbReference type="RefSeq" id="XP_001579931.1">
    <property type="nucleotide sequence ID" value="XM_001579881.1"/>
</dbReference>
<dbReference type="PANTHER" id="PTHR12081">
    <property type="entry name" value="TRANSCRIPTION FACTOR E2F"/>
    <property type="match status" value="1"/>
</dbReference>
<protein>
    <recommendedName>
        <fullName evidence="6">E2F/DP family winged-helix DNA-binding domain-containing protein</fullName>
    </recommendedName>
</protein>
<dbReference type="Gene3D" id="1.10.10.10">
    <property type="entry name" value="Winged helix-like DNA-binding domain superfamily/Winged helix DNA-binding domain"/>
    <property type="match status" value="1"/>
</dbReference>
<dbReference type="InParanoid" id="A2DKZ2"/>
<sequence length="247" mass="28832">MNIDVSYDPDHDFFDAYGISGLHKGLEKPSAFKNSTLAFIENCKSKPDMRYDIRTTSDQLGFKQRRFYEVINVFETIGCCPKVDSETFVWIGFDQTRYTIERIANEHGVFYPNYTLEDIFCNHGCISVQRVTEEFLLLFISLERRKINILEASSFLSRDNDREKTTRCKLYQVAAILEIAKIIRKTEKPSEFELLPEYFIKASDKMKKGENDPISLLALLNRPEPFCLDMVCPAINSRIREYYSFNE</sequence>
<feature type="domain" description="E2F/DP family winged-helix DNA-binding" evidence="6">
    <location>
        <begin position="27"/>
        <end position="92"/>
    </location>
</feature>
<evidence type="ECO:0000259" key="6">
    <source>
        <dbReference type="SMART" id="SM01372"/>
    </source>
</evidence>
<evidence type="ECO:0000256" key="3">
    <source>
        <dbReference type="ARBA" id="ARBA00023125"/>
    </source>
</evidence>
<evidence type="ECO:0000313" key="8">
    <source>
        <dbReference type="Proteomes" id="UP000001542"/>
    </source>
</evidence>
<dbReference type="GO" id="GO:0006357">
    <property type="term" value="P:regulation of transcription by RNA polymerase II"/>
    <property type="evidence" value="ECO:0000318"/>
    <property type="project" value="GO_Central"/>
</dbReference>
<evidence type="ECO:0000256" key="4">
    <source>
        <dbReference type="ARBA" id="ARBA00023163"/>
    </source>
</evidence>
<keyword evidence="4 5" id="KW-0804">Transcription</keyword>
<dbReference type="Pfam" id="PF02319">
    <property type="entry name" value="WHD_E2F_TDP"/>
    <property type="match status" value="1"/>
</dbReference>
<dbReference type="SMR" id="A2DKZ2"/>
<dbReference type="InterPro" id="IPR003316">
    <property type="entry name" value="E2F_WHTH_DNA-bd_dom"/>
</dbReference>
<keyword evidence="8" id="KW-1185">Reference proteome</keyword>
<keyword evidence="2 5" id="KW-0805">Transcription regulation</keyword>
<comment type="subcellular location">
    <subcellularLocation>
        <location evidence="5">Nucleus</location>
    </subcellularLocation>
</comment>
<keyword evidence="3 5" id="KW-0238">DNA-binding</keyword>
<dbReference type="VEuPathDB" id="TrichDB:TVAGG3_0362110"/>
<accession>A2DKZ2</accession>
<dbReference type="InterPro" id="IPR036390">
    <property type="entry name" value="WH_DNA-bd_sf"/>
</dbReference>
<dbReference type="EMBL" id="DS113213">
    <property type="protein sequence ID" value="EAY18945.1"/>
    <property type="molecule type" value="Genomic_DNA"/>
</dbReference>
<comment type="similarity">
    <text evidence="1 5">Belongs to the E2F/DP family.</text>
</comment>
<dbReference type="PANTHER" id="PTHR12081:SF18">
    <property type="entry name" value="TRANSCRIPTION FACTOR E2F2-RELATED"/>
    <property type="match status" value="1"/>
</dbReference>
<dbReference type="InterPro" id="IPR015633">
    <property type="entry name" value="E2F"/>
</dbReference>
<dbReference type="GO" id="GO:0090575">
    <property type="term" value="C:RNA polymerase II transcription regulator complex"/>
    <property type="evidence" value="ECO:0000318"/>
    <property type="project" value="GO_Central"/>
</dbReference>
<proteinExistence type="inferred from homology"/>
<gene>
    <name evidence="7" type="ORF">TVAG_146880</name>
</gene>
<evidence type="ECO:0000313" key="7">
    <source>
        <dbReference type="EMBL" id="EAY18945.1"/>
    </source>
</evidence>
<evidence type="ECO:0000256" key="2">
    <source>
        <dbReference type="ARBA" id="ARBA00023015"/>
    </source>
</evidence>
<keyword evidence="5" id="KW-0539">Nucleus</keyword>
<reference evidence="7" key="1">
    <citation type="submission" date="2006-10" db="EMBL/GenBank/DDBJ databases">
        <authorList>
            <person name="Amadeo P."/>
            <person name="Zhao Q."/>
            <person name="Wortman J."/>
            <person name="Fraser-Liggett C."/>
            <person name="Carlton J."/>
        </authorList>
    </citation>
    <scope>NUCLEOTIDE SEQUENCE</scope>
    <source>
        <strain evidence="7">G3</strain>
    </source>
</reference>
<name>A2DKZ2_TRIV3</name>
<dbReference type="VEuPathDB" id="TrichDB:TVAG_146880"/>
<dbReference type="GO" id="GO:0000981">
    <property type="term" value="F:DNA-binding transcription factor activity, RNA polymerase II-specific"/>
    <property type="evidence" value="ECO:0000318"/>
    <property type="project" value="GO_Central"/>
</dbReference>
<dbReference type="SUPFAM" id="SSF46785">
    <property type="entry name" value="Winged helix' DNA-binding domain"/>
    <property type="match status" value="1"/>
</dbReference>
<reference evidence="7" key="2">
    <citation type="journal article" date="2007" name="Science">
        <title>Draft genome sequence of the sexually transmitted pathogen Trichomonas vaginalis.</title>
        <authorList>
            <person name="Carlton J.M."/>
            <person name="Hirt R.P."/>
            <person name="Silva J.C."/>
            <person name="Delcher A.L."/>
            <person name="Schatz M."/>
            <person name="Zhao Q."/>
            <person name="Wortman J.R."/>
            <person name="Bidwell S.L."/>
            <person name="Alsmark U.C.M."/>
            <person name="Besteiro S."/>
            <person name="Sicheritz-Ponten T."/>
            <person name="Noel C.J."/>
            <person name="Dacks J.B."/>
            <person name="Foster P.G."/>
            <person name="Simillion C."/>
            <person name="Van de Peer Y."/>
            <person name="Miranda-Saavedra D."/>
            <person name="Barton G.J."/>
            <person name="Westrop G.D."/>
            <person name="Mueller S."/>
            <person name="Dessi D."/>
            <person name="Fiori P.L."/>
            <person name="Ren Q."/>
            <person name="Paulsen I."/>
            <person name="Zhang H."/>
            <person name="Bastida-Corcuera F.D."/>
            <person name="Simoes-Barbosa A."/>
            <person name="Brown M.T."/>
            <person name="Hayes R.D."/>
            <person name="Mukherjee M."/>
            <person name="Okumura C.Y."/>
            <person name="Schneider R."/>
            <person name="Smith A.J."/>
            <person name="Vanacova S."/>
            <person name="Villalvazo M."/>
            <person name="Haas B.J."/>
            <person name="Pertea M."/>
            <person name="Feldblyum T.V."/>
            <person name="Utterback T.R."/>
            <person name="Shu C.L."/>
            <person name="Osoegawa K."/>
            <person name="de Jong P.J."/>
            <person name="Hrdy I."/>
            <person name="Horvathova L."/>
            <person name="Zubacova Z."/>
            <person name="Dolezal P."/>
            <person name="Malik S.B."/>
            <person name="Logsdon J.M. Jr."/>
            <person name="Henze K."/>
            <person name="Gupta A."/>
            <person name="Wang C.C."/>
            <person name="Dunne R.L."/>
            <person name="Upcroft J.A."/>
            <person name="Upcroft P."/>
            <person name="White O."/>
            <person name="Salzberg S.L."/>
            <person name="Tang P."/>
            <person name="Chiu C.-H."/>
            <person name="Lee Y.-S."/>
            <person name="Embley T.M."/>
            <person name="Coombs G.H."/>
            <person name="Mottram J.C."/>
            <person name="Tachezy J."/>
            <person name="Fraser-Liggett C.M."/>
            <person name="Johnson P.J."/>
        </authorList>
    </citation>
    <scope>NUCLEOTIDE SEQUENCE [LARGE SCALE GENOMIC DNA]</scope>
    <source>
        <strain evidence="7">G3</strain>
    </source>
</reference>
<dbReference type="FunFam" id="1.10.10.10:FF:000517">
    <property type="entry name" value="Uncharacterized protein"/>
    <property type="match status" value="1"/>
</dbReference>
<dbReference type="KEGG" id="tva:5464462"/>
<dbReference type="Proteomes" id="UP000001542">
    <property type="component" value="Unassembled WGS sequence"/>
</dbReference>
<dbReference type="SMART" id="SM01372">
    <property type="entry name" value="E2F_TDP"/>
    <property type="match status" value="1"/>
</dbReference>
<evidence type="ECO:0000256" key="1">
    <source>
        <dbReference type="ARBA" id="ARBA00010940"/>
    </source>
</evidence>